<dbReference type="InterPro" id="IPR036188">
    <property type="entry name" value="FAD/NAD-bd_sf"/>
</dbReference>
<comment type="function">
    <text evidence="1">Probable oxidoreductase that may play a role as regulator of mitochondrial function.</text>
</comment>
<dbReference type="GO" id="GO:0016491">
    <property type="term" value="F:oxidoreductase activity"/>
    <property type="evidence" value="ECO:0007669"/>
    <property type="project" value="InterPro"/>
</dbReference>
<evidence type="ECO:0000313" key="5">
    <source>
        <dbReference type="EMBL" id="REF29547.1"/>
    </source>
</evidence>
<evidence type="ECO:0000259" key="4">
    <source>
        <dbReference type="Pfam" id="PF01593"/>
    </source>
</evidence>
<sequence length="533" mass="56566">MNTETVDAVVVGGGHHGLVAATMLADAGWDVLLLEARDKVGGAVSSVVDGPWVMDEFSACHPLAKSSPALLRLGLEDFGLRWADAPRPVAHVANGDDPLGAAIETTPPDTAAGLQNPRDGETWLTLANHYARVKGPLLDALLTQWPPTTSAARLARAVGAGDLLDFARFALLPLDRMVTELFVGQDARDLFAGNAMHADIPPTAPGSGMFGWLMSMLAQDAGFSSPAGGTRMLATALERRAVHAGVDIRVHTPVAQILVRGGRATGVVTADGRSITARRAVVADTSAPALYERLLPDDAVPPGLRARLDRFAWDLPTVKVNYKLSTPMPWSARRAHGAGVVHVGHSSPGLTRWSTDLETGRVPDRAFSLVGQMSTIDPSRSPAGTEALWLYTHAPRGIATAEVADRVAENAEKVLDELAPGWRDSILQRWVQRPDDLHQADDNLAHGAVAGGTMQLFQQAIWRPVTGLGGPATHLDGLYHASAAVHPGGGVHGAAGFMAARAALRQQRWWGRPTRSARLRVLGRLYDSPPSIG</sequence>
<protein>
    <recommendedName>
        <fullName evidence="3">Pyridine nucleotide-disulfide oxidoreductase domain-containing protein 2</fullName>
    </recommendedName>
</protein>
<dbReference type="RefSeq" id="WP_281269836.1">
    <property type="nucleotide sequence ID" value="NZ_QTUA01000001.1"/>
</dbReference>
<dbReference type="InterPro" id="IPR002937">
    <property type="entry name" value="Amino_oxidase"/>
</dbReference>
<reference evidence="5 6" key="1">
    <citation type="submission" date="2018-08" db="EMBL/GenBank/DDBJ databases">
        <title>Sequencing the genomes of 1000 actinobacteria strains.</title>
        <authorList>
            <person name="Klenk H.-P."/>
        </authorList>
    </citation>
    <scope>NUCLEOTIDE SEQUENCE [LARGE SCALE GENOMIC DNA]</scope>
    <source>
        <strain evidence="5 6">DSM 22967</strain>
    </source>
</reference>
<feature type="domain" description="Amine oxidase" evidence="4">
    <location>
        <begin position="17"/>
        <end position="495"/>
    </location>
</feature>
<comment type="caution">
    <text evidence="5">The sequence shown here is derived from an EMBL/GenBank/DDBJ whole genome shotgun (WGS) entry which is preliminary data.</text>
</comment>
<dbReference type="Pfam" id="PF01593">
    <property type="entry name" value="Amino_oxidase"/>
    <property type="match status" value="1"/>
</dbReference>
<evidence type="ECO:0000256" key="3">
    <source>
        <dbReference type="ARBA" id="ARBA00040298"/>
    </source>
</evidence>
<dbReference type="PANTHER" id="PTHR10668">
    <property type="entry name" value="PHYTOENE DEHYDROGENASE"/>
    <property type="match status" value="1"/>
</dbReference>
<accession>A0A3D9UJQ5</accession>
<keyword evidence="6" id="KW-1185">Reference proteome</keyword>
<evidence type="ECO:0000256" key="2">
    <source>
        <dbReference type="ARBA" id="ARBA00038825"/>
    </source>
</evidence>
<dbReference type="SUPFAM" id="SSF51905">
    <property type="entry name" value="FAD/NAD(P)-binding domain"/>
    <property type="match status" value="1"/>
</dbReference>
<dbReference type="Gene3D" id="3.50.50.60">
    <property type="entry name" value="FAD/NAD(P)-binding domain"/>
    <property type="match status" value="2"/>
</dbReference>
<evidence type="ECO:0000313" key="6">
    <source>
        <dbReference type="Proteomes" id="UP000256253"/>
    </source>
</evidence>
<dbReference type="EMBL" id="QTUA01000001">
    <property type="protein sequence ID" value="REF29547.1"/>
    <property type="molecule type" value="Genomic_DNA"/>
</dbReference>
<organism evidence="5 6">
    <name type="scientific">Calidifontibacter indicus</name>
    <dbReference type="NCBI Taxonomy" id="419650"/>
    <lineage>
        <taxon>Bacteria</taxon>
        <taxon>Bacillati</taxon>
        <taxon>Actinomycetota</taxon>
        <taxon>Actinomycetes</taxon>
        <taxon>Micrococcales</taxon>
        <taxon>Dermacoccaceae</taxon>
        <taxon>Calidifontibacter</taxon>
    </lineage>
</organism>
<name>A0A3D9UJQ5_9MICO</name>
<evidence type="ECO:0000256" key="1">
    <source>
        <dbReference type="ARBA" id="ARBA00037217"/>
    </source>
</evidence>
<dbReference type="Proteomes" id="UP000256253">
    <property type="component" value="Unassembled WGS sequence"/>
</dbReference>
<comment type="subunit">
    <text evidence="2">Interacts with COX5B; this interaction may contribute to localize PYROXD2 to the inner face of the inner mitochondrial membrane.</text>
</comment>
<proteinExistence type="predicted"/>
<dbReference type="AlphaFoldDB" id="A0A3D9UJQ5"/>
<dbReference type="PANTHER" id="PTHR10668:SF105">
    <property type="entry name" value="DEHYDROGENASE-RELATED"/>
    <property type="match status" value="1"/>
</dbReference>
<gene>
    <name evidence="5" type="ORF">DFJ65_0499</name>
</gene>